<evidence type="ECO:0000313" key="2">
    <source>
        <dbReference type="EMBL" id="GGB12616.1"/>
    </source>
</evidence>
<dbReference type="AlphaFoldDB" id="A0A916STB3"/>
<dbReference type="InterPro" id="IPR029058">
    <property type="entry name" value="AB_hydrolase_fold"/>
</dbReference>
<dbReference type="NCBIfam" id="TIGR02427">
    <property type="entry name" value="protocat_pcaD"/>
    <property type="match status" value="1"/>
</dbReference>
<evidence type="ECO:0000313" key="3">
    <source>
        <dbReference type="Proteomes" id="UP000646478"/>
    </source>
</evidence>
<feature type="domain" description="AB hydrolase-1" evidence="1">
    <location>
        <begin position="50"/>
        <end position="277"/>
    </location>
</feature>
<reference evidence="2" key="1">
    <citation type="journal article" date="2014" name="Int. J. Syst. Evol. Microbiol.">
        <title>Complete genome sequence of Corynebacterium casei LMG S-19264T (=DSM 44701T), isolated from a smear-ripened cheese.</title>
        <authorList>
            <consortium name="US DOE Joint Genome Institute (JGI-PGF)"/>
            <person name="Walter F."/>
            <person name="Albersmeier A."/>
            <person name="Kalinowski J."/>
            <person name="Ruckert C."/>
        </authorList>
    </citation>
    <scope>NUCLEOTIDE SEQUENCE</scope>
    <source>
        <strain evidence="2">CGMCC 1.15082</strain>
    </source>
</reference>
<reference evidence="2" key="2">
    <citation type="submission" date="2020-09" db="EMBL/GenBank/DDBJ databases">
        <authorList>
            <person name="Sun Q."/>
            <person name="Zhou Y."/>
        </authorList>
    </citation>
    <scope>NUCLEOTIDE SEQUENCE</scope>
    <source>
        <strain evidence="2">CGMCC 1.15082</strain>
    </source>
</reference>
<keyword evidence="3" id="KW-1185">Reference proteome</keyword>
<comment type="caution">
    <text evidence="2">The sequence shown here is derived from an EMBL/GenBank/DDBJ whole genome shotgun (WGS) entry which is preliminary data.</text>
</comment>
<organism evidence="2 3">
    <name type="scientific">Brucella endophytica</name>
    <dbReference type="NCBI Taxonomy" id="1963359"/>
    <lineage>
        <taxon>Bacteria</taxon>
        <taxon>Pseudomonadati</taxon>
        <taxon>Pseudomonadota</taxon>
        <taxon>Alphaproteobacteria</taxon>
        <taxon>Hyphomicrobiales</taxon>
        <taxon>Brucellaceae</taxon>
        <taxon>Brucella/Ochrobactrum group</taxon>
        <taxon>Brucella</taxon>
    </lineage>
</organism>
<dbReference type="SUPFAM" id="SSF53474">
    <property type="entry name" value="alpha/beta-Hydrolases"/>
    <property type="match status" value="1"/>
</dbReference>
<dbReference type="GO" id="GO:0047570">
    <property type="term" value="F:3-oxoadipate enol-lactonase activity"/>
    <property type="evidence" value="ECO:0007669"/>
    <property type="project" value="InterPro"/>
</dbReference>
<sequence>MNYTKIIILLNRMKAQECLPKREKAVLFAEINDIVLHYDLRSGGKEKPVLVFINSLGTDFRIWNDVRARLGYDFTTLVYDKRGHGLSDIGETPYTIELLAQDLIALLEKLSIRRAVLCGLSVGGLIAQGVYTARPDLVAGLVLSNTAHKIGTAEMWNARIDTIMEYGLASILDATMPRWFTADYRKPDNAAYRGYRNMFVRQPLDGYAATCAALRDADFTDAAKRIAIPVLCIAGDQDGATPSALVQELASLISGVRFAEIPGSGHIPCVEQPDAYTALLRDFLSLEPLARRIIHG</sequence>
<proteinExistence type="predicted"/>
<dbReference type="PANTHER" id="PTHR43194:SF2">
    <property type="entry name" value="PEROXISOMAL MEMBRANE PROTEIN LPX1"/>
    <property type="match status" value="1"/>
</dbReference>
<dbReference type="InterPro" id="IPR000073">
    <property type="entry name" value="AB_hydrolase_1"/>
</dbReference>
<dbReference type="PANTHER" id="PTHR43194">
    <property type="entry name" value="HYDROLASE ALPHA/BETA FOLD FAMILY"/>
    <property type="match status" value="1"/>
</dbReference>
<dbReference type="InterPro" id="IPR050228">
    <property type="entry name" value="Carboxylesterase_BioH"/>
</dbReference>
<name>A0A916STB3_9HYPH</name>
<dbReference type="Proteomes" id="UP000646478">
    <property type="component" value="Unassembled WGS sequence"/>
</dbReference>
<dbReference type="EMBL" id="BMHH01000040">
    <property type="protein sequence ID" value="GGB12616.1"/>
    <property type="molecule type" value="Genomic_DNA"/>
</dbReference>
<accession>A0A916STB3</accession>
<protein>
    <submittedName>
        <fullName evidence="2">3-oxoadipate enol-lactonase</fullName>
    </submittedName>
</protein>
<dbReference type="InterPro" id="IPR026968">
    <property type="entry name" value="PcaD/CatD"/>
</dbReference>
<dbReference type="Gene3D" id="3.40.50.1820">
    <property type="entry name" value="alpha/beta hydrolase"/>
    <property type="match status" value="1"/>
</dbReference>
<dbReference type="GO" id="GO:0042952">
    <property type="term" value="P:beta-ketoadipate pathway"/>
    <property type="evidence" value="ECO:0007669"/>
    <property type="project" value="InterPro"/>
</dbReference>
<evidence type="ECO:0000259" key="1">
    <source>
        <dbReference type="Pfam" id="PF12697"/>
    </source>
</evidence>
<gene>
    <name evidence="2" type="primary">pcaD</name>
    <name evidence="2" type="ORF">GCM10011491_45500</name>
</gene>
<dbReference type="Pfam" id="PF12697">
    <property type="entry name" value="Abhydrolase_6"/>
    <property type="match status" value="1"/>
</dbReference>